<sequence length="61" mass="7213">MDHSQVDPKEMEMRQNKDYIASLKMVGEGAPVYDFDREEAFYEKKPNEEADADIKLPRDYQ</sequence>
<gene>
    <name evidence="1" type="ORF">ACFSFY_16815</name>
</gene>
<accession>A0ABW4SJI2</accession>
<organism evidence="1 2">
    <name type="scientific">Sporosarcina siberiensis</name>
    <dbReference type="NCBI Taxonomy" id="1365606"/>
    <lineage>
        <taxon>Bacteria</taxon>
        <taxon>Bacillati</taxon>
        <taxon>Bacillota</taxon>
        <taxon>Bacilli</taxon>
        <taxon>Bacillales</taxon>
        <taxon>Caryophanaceae</taxon>
        <taxon>Sporosarcina</taxon>
    </lineage>
</organism>
<reference evidence="2" key="1">
    <citation type="journal article" date="2019" name="Int. J. Syst. Evol. Microbiol.">
        <title>The Global Catalogue of Microorganisms (GCM) 10K type strain sequencing project: providing services to taxonomists for standard genome sequencing and annotation.</title>
        <authorList>
            <consortium name="The Broad Institute Genomics Platform"/>
            <consortium name="The Broad Institute Genome Sequencing Center for Infectious Disease"/>
            <person name="Wu L."/>
            <person name="Ma J."/>
        </authorList>
    </citation>
    <scope>NUCLEOTIDE SEQUENCE [LARGE SCALE GENOMIC DNA]</scope>
    <source>
        <strain evidence="2">CGMCC 4.7177</strain>
    </source>
</reference>
<comment type="caution">
    <text evidence="1">The sequence shown here is derived from an EMBL/GenBank/DDBJ whole genome shotgun (WGS) entry which is preliminary data.</text>
</comment>
<dbReference type="Proteomes" id="UP001597218">
    <property type="component" value="Unassembled WGS sequence"/>
</dbReference>
<keyword evidence="2" id="KW-1185">Reference proteome</keyword>
<proteinExistence type="predicted"/>
<protein>
    <recommendedName>
        <fullName evidence="3">YfhE-like protein</fullName>
    </recommendedName>
</protein>
<evidence type="ECO:0008006" key="3">
    <source>
        <dbReference type="Google" id="ProtNLM"/>
    </source>
</evidence>
<name>A0ABW4SJI2_9BACL</name>
<dbReference type="EMBL" id="JBHUGI010000037">
    <property type="protein sequence ID" value="MFD1929703.1"/>
    <property type="molecule type" value="Genomic_DNA"/>
</dbReference>
<dbReference type="RefSeq" id="WP_381540079.1">
    <property type="nucleotide sequence ID" value="NZ_JBHUGI010000037.1"/>
</dbReference>
<evidence type="ECO:0000313" key="2">
    <source>
        <dbReference type="Proteomes" id="UP001597218"/>
    </source>
</evidence>
<evidence type="ECO:0000313" key="1">
    <source>
        <dbReference type="EMBL" id="MFD1929703.1"/>
    </source>
</evidence>